<dbReference type="PANTHER" id="PTHR35789:SF1">
    <property type="entry name" value="SPORE GERMINATION PROTEIN B3"/>
    <property type="match status" value="1"/>
</dbReference>
<dbReference type="InterPro" id="IPR008844">
    <property type="entry name" value="Spore_GerAC-like"/>
</dbReference>
<evidence type="ECO:0000256" key="8">
    <source>
        <dbReference type="SAM" id="Coils"/>
    </source>
</evidence>
<evidence type="ECO:0000313" key="11">
    <source>
        <dbReference type="EMBL" id="GGF16623.1"/>
    </source>
</evidence>
<reference evidence="11" key="1">
    <citation type="journal article" date="2014" name="Int. J. Syst. Evol. Microbiol.">
        <title>Complete genome sequence of Corynebacterium casei LMG S-19264T (=DSM 44701T), isolated from a smear-ripened cheese.</title>
        <authorList>
            <consortium name="US DOE Joint Genome Institute (JGI-PGF)"/>
            <person name="Walter F."/>
            <person name="Albersmeier A."/>
            <person name="Kalinowski J."/>
            <person name="Ruckert C."/>
        </authorList>
    </citation>
    <scope>NUCLEOTIDE SEQUENCE</scope>
    <source>
        <strain evidence="11">CGMCC 1.12153</strain>
    </source>
</reference>
<evidence type="ECO:0000256" key="7">
    <source>
        <dbReference type="ARBA" id="ARBA00023288"/>
    </source>
</evidence>
<dbReference type="GO" id="GO:0009847">
    <property type="term" value="P:spore germination"/>
    <property type="evidence" value="ECO:0007669"/>
    <property type="project" value="InterPro"/>
</dbReference>
<gene>
    <name evidence="11" type="primary">gerHC</name>
    <name evidence="11" type="ORF">GCM10010954_14040</name>
</gene>
<feature type="domain" description="Spore germination protein N-terminal" evidence="10">
    <location>
        <begin position="23"/>
        <end position="186"/>
    </location>
</feature>
<dbReference type="GO" id="GO:0016020">
    <property type="term" value="C:membrane"/>
    <property type="evidence" value="ECO:0007669"/>
    <property type="project" value="UniProtKB-SubCell"/>
</dbReference>
<dbReference type="Pfam" id="PF25198">
    <property type="entry name" value="Spore_GerAC_N"/>
    <property type="match status" value="1"/>
</dbReference>
<name>A0A917EWJ8_HALAA</name>
<evidence type="ECO:0000256" key="1">
    <source>
        <dbReference type="ARBA" id="ARBA00004635"/>
    </source>
</evidence>
<keyword evidence="5" id="KW-0472">Membrane</keyword>
<dbReference type="RefSeq" id="WP_188376721.1">
    <property type="nucleotide sequence ID" value="NZ_BMEL01000001.1"/>
</dbReference>
<evidence type="ECO:0000256" key="2">
    <source>
        <dbReference type="ARBA" id="ARBA00007886"/>
    </source>
</evidence>
<evidence type="ECO:0000256" key="4">
    <source>
        <dbReference type="ARBA" id="ARBA00022729"/>
    </source>
</evidence>
<dbReference type="Pfam" id="PF05504">
    <property type="entry name" value="Spore_GerAC"/>
    <property type="match status" value="1"/>
</dbReference>
<dbReference type="AlphaFoldDB" id="A0A917EWJ8"/>
<protein>
    <submittedName>
        <fullName evidence="11">Germination protein</fullName>
    </submittedName>
</protein>
<dbReference type="PANTHER" id="PTHR35789">
    <property type="entry name" value="SPORE GERMINATION PROTEIN B3"/>
    <property type="match status" value="1"/>
</dbReference>
<dbReference type="PROSITE" id="PS51257">
    <property type="entry name" value="PROKAR_LIPOPROTEIN"/>
    <property type="match status" value="1"/>
</dbReference>
<keyword evidence="7" id="KW-0449">Lipoprotein</keyword>
<evidence type="ECO:0000313" key="12">
    <source>
        <dbReference type="Proteomes" id="UP000660110"/>
    </source>
</evidence>
<reference evidence="11" key="2">
    <citation type="submission" date="2020-09" db="EMBL/GenBank/DDBJ databases">
        <authorList>
            <person name="Sun Q."/>
            <person name="Zhou Y."/>
        </authorList>
    </citation>
    <scope>NUCLEOTIDE SEQUENCE</scope>
    <source>
        <strain evidence="11">CGMCC 1.12153</strain>
    </source>
</reference>
<evidence type="ECO:0000256" key="5">
    <source>
        <dbReference type="ARBA" id="ARBA00023136"/>
    </source>
</evidence>
<feature type="domain" description="Spore germination GerAC-like C-terminal" evidence="9">
    <location>
        <begin position="195"/>
        <end position="359"/>
    </location>
</feature>
<organism evidence="11 12">
    <name type="scientific">Halobacillus andaensis</name>
    <dbReference type="NCBI Taxonomy" id="1176239"/>
    <lineage>
        <taxon>Bacteria</taxon>
        <taxon>Bacillati</taxon>
        <taxon>Bacillota</taxon>
        <taxon>Bacilli</taxon>
        <taxon>Bacillales</taxon>
        <taxon>Bacillaceae</taxon>
        <taxon>Halobacillus</taxon>
    </lineage>
</organism>
<evidence type="ECO:0000256" key="6">
    <source>
        <dbReference type="ARBA" id="ARBA00023139"/>
    </source>
</evidence>
<evidence type="ECO:0000259" key="9">
    <source>
        <dbReference type="Pfam" id="PF05504"/>
    </source>
</evidence>
<comment type="similarity">
    <text evidence="2">Belongs to the GerABKC lipoprotein family.</text>
</comment>
<dbReference type="NCBIfam" id="TIGR02887">
    <property type="entry name" value="spore_ger_x_C"/>
    <property type="match status" value="1"/>
</dbReference>
<evidence type="ECO:0000259" key="10">
    <source>
        <dbReference type="Pfam" id="PF25198"/>
    </source>
</evidence>
<dbReference type="Proteomes" id="UP000660110">
    <property type="component" value="Unassembled WGS sequence"/>
</dbReference>
<comment type="caution">
    <text evidence="11">The sequence shown here is derived from an EMBL/GenBank/DDBJ whole genome shotgun (WGS) entry which is preliminary data.</text>
</comment>
<dbReference type="Gene3D" id="3.30.300.210">
    <property type="entry name" value="Nutrient germinant receptor protein C, domain 3"/>
    <property type="match status" value="1"/>
</dbReference>
<keyword evidence="12" id="KW-1185">Reference proteome</keyword>
<keyword evidence="8" id="KW-0175">Coiled coil</keyword>
<dbReference type="InterPro" id="IPR057336">
    <property type="entry name" value="GerAC_N"/>
</dbReference>
<comment type="subcellular location">
    <subcellularLocation>
        <location evidence="1">Membrane</location>
        <topology evidence="1">Lipid-anchor</topology>
    </subcellularLocation>
</comment>
<keyword evidence="6" id="KW-0564">Palmitate</keyword>
<keyword evidence="4" id="KW-0732">Signal</keyword>
<sequence>MKRKGYWLLVVVLLAGCQTIYSVEDRAIVQILGYDYVDEKQLKGTVGIPHYGEGSTRTVEELNLTITAESIKDFSEKVERESSKPLSMGKLAVTLYDERIAQDGIEEFLDVLSRDPRVGRNIYMGIVDGNVQELIEEKYEQNETTAKYVKGVIENNSQRNFPEANLHSFLYAYYADGIDGFLPYIAKKNGHIEISGVALFDGGKFVSVVSEEDALTLKFLKEEVNQGAANIKTAQESLGNVGIEVTDSTVNYKIDNSKEMPQFDINIKVTGFINEMKQRDVDSVQTPELVAEIEEKYKEQFKERAEALVQQFQEANTDPLGLGNLLKNRYRNFDKEKWEEQYPDVPVNINVEVHITGTGISL</sequence>
<proteinExistence type="inferred from homology"/>
<keyword evidence="3" id="KW-0309">Germination</keyword>
<dbReference type="InterPro" id="IPR046953">
    <property type="entry name" value="Spore_GerAC-like_C"/>
</dbReference>
<accession>A0A917EWJ8</accession>
<dbReference type="EMBL" id="BMEL01000001">
    <property type="protein sequence ID" value="GGF16623.1"/>
    <property type="molecule type" value="Genomic_DNA"/>
</dbReference>
<evidence type="ECO:0000256" key="3">
    <source>
        <dbReference type="ARBA" id="ARBA00022544"/>
    </source>
</evidence>
<feature type="coiled-coil region" evidence="8">
    <location>
        <begin position="290"/>
        <end position="318"/>
    </location>
</feature>
<dbReference type="InterPro" id="IPR038501">
    <property type="entry name" value="Spore_GerAC_C_sf"/>
</dbReference>